<dbReference type="InterPro" id="IPR020583">
    <property type="entry name" value="Inositol_monoP_metal-BS"/>
</dbReference>
<keyword evidence="8 9" id="KW-0472">Membrane</keyword>
<keyword evidence="6 9" id="KW-0378">Hydrolase</keyword>
<dbReference type="Pfam" id="PF00459">
    <property type="entry name" value="Inositol_P"/>
    <property type="match status" value="1"/>
</dbReference>
<dbReference type="GO" id="GO:0005886">
    <property type="term" value="C:plasma membrane"/>
    <property type="evidence" value="ECO:0007669"/>
    <property type="project" value="UniProtKB-SubCell"/>
</dbReference>
<evidence type="ECO:0000313" key="11">
    <source>
        <dbReference type="EMBL" id="ACJ28417.1"/>
    </source>
</evidence>
<feature type="binding site" evidence="9">
    <location>
        <position position="151"/>
    </location>
    <ligand>
        <name>Mg(2+)</name>
        <dbReference type="ChEBI" id="CHEBI:18420"/>
        <label>2</label>
    </ligand>
</feature>
<feature type="binding site" evidence="10">
    <location>
        <position position="153"/>
    </location>
    <ligand>
        <name>Mg(2+)</name>
        <dbReference type="ChEBI" id="CHEBI:18420"/>
        <label>1</label>
        <note>catalytic</note>
    </ligand>
</feature>
<sequence length="322" mass="35324">MQHSANTIFVSASGLVSFRPKVRNWLLNFAESQWHNAQLAIFYRENTLSQIKTQLSANTDNVIGFEPDWLVAIVDIASAAGDAIMTVYASDDYEVDVKTDDSPVTAADLASHNVIVAALNKLTPNIPVMSEESTTLAWEERKLWQSYWLIDPLDGTKEFIKRNGEFTVNIAFIHQGRAVAGVVYAPVLDKCYFGSLTGGAWLKNAGVEQALIKKSFENKAVPRVVGSRSHISPGLQSYLAALGEHEMKSVGSSLKFCLLAEGEADIYPRLGLTSEWDTAAAQAVLESAGGKVLQYGSEAALDYNQKSDILNPYFIAYAPHWE</sequence>
<dbReference type="Proteomes" id="UP000000753">
    <property type="component" value="Chromosome"/>
</dbReference>
<evidence type="ECO:0000256" key="10">
    <source>
        <dbReference type="PIRSR" id="PIRSR600760-2"/>
    </source>
</evidence>
<dbReference type="PANTHER" id="PTHR43028">
    <property type="entry name" value="3'(2'),5'-BISPHOSPHATE NUCLEOTIDASE 1"/>
    <property type="match status" value="1"/>
</dbReference>
<dbReference type="NCBIfam" id="TIGR01331">
    <property type="entry name" value="bisphos_cysQ"/>
    <property type="match status" value="1"/>
</dbReference>
<feature type="binding site" evidence="9">
    <location>
        <position position="277"/>
    </location>
    <ligand>
        <name>Mg(2+)</name>
        <dbReference type="ChEBI" id="CHEBI:18420"/>
        <label>2</label>
    </ligand>
</feature>
<dbReference type="STRING" id="225849.swp_1639"/>
<comment type="similarity">
    <text evidence="2 9">Belongs to the inositol monophosphatase superfamily. CysQ family.</text>
</comment>
<dbReference type="EMBL" id="CP000472">
    <property type="protein sequence ID" value="ACJ28417.1"/>
    <property type="molecule type" value="Genomic_DNA"/>
</dbReference>
<dbReference type="GO" id="GO:0008441">
    <property type="term" value="F:3'(2'),5'-bisphosphate nucleotidase activity"/>
    <property type="evidence" value="ECO:0007669"/>
    <property type="project" value="UniProtKB-UniRule"/>
</dbReference>
<feature type="binding site" evidence="9">
    <location>
        <position position="131"/>
    </location>
    <ligand>
        <name>Mg(2+)</name>
        <dbReference type="ChEBI" id="CHEBI:18420"/>
        <label>1</label>
    </ligand>
</feature>
<keyword evidence="5 9" id="KW-0479">Metal-binding</keyword>
<comment type="subcellular location">
    <subcellularLocation>
        <location evidence="9">Cell inner membrane</location>
        <topology evidence="9">Peripheral membrane protein</topology>
        <orientation evidence="9">Cytoplasmic side</orientation>
    </subcellularLocation>
</comment>
<feature type="binding site" evidence="9">
    <location>
        <position position="151"/>
    </location>
    <ligand>
        <name>Mg(2+)</name>
        <dbReference type="ChEBI" id="CHEBI:18420"/>
        <label>1</label>
    </ligand>
</feature>
<feature type="binding site" evidence="9">
    <location>
        <position position="154"/>
    </location>
    <ligand>
        <name>Mg(2+)</name>
        <dbReference type="ChEBI" id="CHEBI:18420"/>
        <label>2</label>
    </ligand>
</feature>
<dbReference type="GO" id="GO:0050427">
    <property type="term" value="P:3'-phosphoadenosine 5'-phosphosulfate metabolic process"/>
    <property type="evidence" value="ECO:0007669"/>
    <property type="project" value="TreeGrafter"/>
</dbReference>
<keyword evidence="7 9" id="KW-0460">Magnesium</keyword>
<dbReference type="PRINTS" id="PR00377">
    <property type="entry name" value="IMPHPHTASES"/>
</dbReference>
<dbReference type="HAMAP" id="MF_02095">
    <property type="entry name" value="CysQ"/>
    <property type="match status" value="1"/>
</dbReference>
<protein>
    <recommendedName>
        <fullName evidence="9">3'(2'),5'-bisphosphate nucleotidase CysQ</fullName>
        <ecNumber evidence="9">3.1.3.7</ecNumber>
    </recommendedName>
    <alternativeName>
        <fullName evidence="9">3'(2'),5-bisphosphonucleoside 3'(2')-phosphohydrolase</fullName>
    </alternativeName>
    <alternativeName>
        <fullName evidence="9">3'-phosphoadenosine 5'-phosphate phosphatase</fullName>
        <shortName evidence="9">PAP phosphatase</shortName>
    </alternativeName>
</protein>
<dbReference type="PROSITE" id="PS00630">
    <property type="entry name" value="IMP_2"/>
    <property type="match status" value="1"/>
</dbReference>
<dbReference type="GO" id="GO:0046854">
    <property type="term" value="P:phosphatidylinositol phosphate biosynthetic process"/>
    <property type="evidence" value="ECO:0007669"/>
    <property type="project" value="InterPro"/>
</dbReference>
<feature type="binding site" evidence="10">
    <location>
        <position position="131"/>
    </location>
    <ligand>
        <name>Mg(2+)</name>
        <dbReference type="ChEBI" id="CHEBI:18420"/>
        <label>1</label>
        <note>catalytic</note>
    </ligand>
</feature>
<dbReference type="PROSITE" id="PS00629">
    <property type="entry name" value="IMP_1"/>
    <property type="match status" value="1"/>
</dbReference>
<dbReference type="PANTHER" id="PTHR43028:SF5">
    <property type="entry name" value="3'(2'),5'-BISPHOSPHATE NUCLEOTIDASE 1"/>
    <property type="match status" value="1"/>
</dbReference>
<comment type="cofactor">
    <cofactor evidence="9 10">
        <name>Mg(2+)</name>
        <dbReference type="ChEBI" id="CHEBI:18420"/>
    </cofactor>
</comment>
<gene>
    <name evidence="9" type="primary">cysQ</name>
    <name evidence="11" type="ordered locus">swp_1639</name>
</gene>
<dbReference type="Gene3D" id="3.30.540.10">
    <property type="entry name" value="Fructose-1,6-Bisphosphatase, subunit A, domain 1"/>
    <property type="match status" value="1"/>
</dbReference>
<dbReference type="Gene3D" id="3.40.190.80">
    <property type="match status" value="1"/>
</dbReference>
<dbReference type="GO" id="GO:0000287">
    <property type="term" value="F:magnesium ion binding"/>
    <property type="evidence" value="ECO:0007669"/>
    <property type="project" value="UniProtKB-UniRule"/>
</dbReference>
<evidence type="ECO:0000256" key="9">
    <source>
        <dbReference type="HAMAP-Rule" id="MF_02095"/>
    </source>
</evidence>
<evidence type="ECO:0000256" key="5">
    <source>
        <dbReference type="ARBA" id="ARBA00022723"/>
    </source>
</evidence>
<dbReference type="KEGG" id="swp:swp_1639"/>
<evidence type="ECO:0000256" key="8">
    <source>
        <dbReference type="ARBA" id="ARBA00023136"/>
    </source>
</evidence>
<comment type="catalytic activity">
    <reaction evidence="1 9">
        <text>adenosine 3',5'-bisphosphate + H2O = AMP + phosphate</text>
        <dbReference type="Rhea" id="RHEA:10040"/>
        <dbReference type="ChEBI" id="CHEBI:15377"/>
        <dbReference type="ChEBI" id="CHEBI:43474"/>
        <dbReference type="ChEBI" id="CHEBI:58343"/>
        <dbReference type="ChEBI" id="CHEBI:456215"/>
        <dbReference type="EC" id="3.1.3.7"/>
    </reaction>
</comment>
<accession>B8CL91</accession>
<keyword evidence="3 9" id="KW-1003">Cell membrane</keyword>
<evidence type="ECO:0000256" key="3">
    <source>
        <dbReference type="ARBA" id="ARBA00022475"/>
    </source>
</evidence>
<feature type="binding site" evidence="10">
    <location>
        <position position="151"/>
    </location>
    <ligand>
        <name>Mg(2+)</name>
        <dbReference type="ChEBI" id="CHEBI:18420"/>
        <label>1</label>
        <note>catalytic</note>
    </ligand>
</feature>
<dbReference type="HOGENOM" id="CLU_044118_3_0_6"/>
<evidence type="ECO:0000256" key="2">
    <source>
        <dbReference type="ARBA" id="ARBA00005289"/>
    </source>
</evidence>
<dbReference type="CDD" id="cd01638">
    <property type="entry name" value="CysQ"/>
    <property type="match status" value="1"/>
</dbReference>
<reference evidence="11 12" key="1">
    <citation type="journal article" date="2008" name="PLoS ONE">
        <title>Environmental adaptation: genomic analysis of the piezotolerant and psychrotolerant deep-sea iron reducing bacterium Shewanella piezotolerans WP3.</title>
        <authorList>
            <person name="Wang F."/>
            <person name="Wang J."/>
            <person name="Jian H."/>
            <person name="Zhang B."/>
            <person name="Li S."/>
            <person name="Wang F."/>
            <person name="Zeng X."/>
            <person name="Gao L."/>
            <person name="Bartlett D.H."/>
            <person name="Yu J."/>
            <person name="Hu S."/>
            <person name="Xiao X."/>
        </authorList>
    </citation>
    <scope>NUCLEOTIDE SEQUENCE [LARGE SCALE GENOMIC DNA]</scope>
    <source>
        <strain evidence="12">WP3 / JCM 13877</strain>
    </source>
</reference>
<feature type="binding site" evidence="9">
    <location>
        <position position="153"/>
    </location>
    <ligand>
        <name>Mg(2+)</name>
        <dbReference type="ChEBI" id="CHEBI:18420"/>
        <label>1</label>
    </ligand>
</feature>
<dbReference type="SUPFAM" id="SSF56655">
    <property type="entry name" value="Carbohydrate phosphatase"/>
    <property type="match status" value="1"/>
</dbReference>
<dbReference type="eggNOG" id="COG1218">
    <property type="taxonomic scope" value="Bacteria"/>
</dbReference>
<comment type="function">
    <text evidence="9">Converts adenosine-3',5'-bisphosphate (PAP) to AMP.</text>
</comment>
<feature type="binding site" evidence="9">
    <location>
        <position position="131"/>
    </location>
    <ligand>
        <name>substrate</name>
    </ligand>
</feature>
<proteinExistence type="inferred from homology"/>
<organism evidence="11 12">
    <name type="scientific">Shewanella piezotolerans (strain WP3 / JCM 13877)</name>
    <dbReference type="NCBI Taxonomy" id="225849"/>
    <lineage>
        <taxon>Bacteria</taxon>
        <taxon>Pseudomonadati</taxon>
        <taxon>Pseudomonadota</taxon>
        <taxon>Gammaproteobacteria</taxon>
        <taxon>Alteromonadales</taxon>
        <taxon>Shewanellaceae</taxon>
        <taxon>Shewanella</taxon>
    </lineage>
</organism>
<feature type="binding site" evidence="10">
    <location>
        <position position="277"/>
    </location>
    <ligand>
        <name>Mg(2+)</name>
        <dbReference type="ChEBI" id="CHEBI:18420"/>
        <label>1</label>
        <note>catalytic</note>
    </ligand>
</feature>
<dbReference type="AlphaFoldDB" id="B8CL91"/>
<evidence type="ECO:0000313" key="12">
    <source>
        <dbReference type="Proteomes" id="UP000000753"/>
    </source>
</evidence>
<name>B8CL91_SHEPW</name>
<dbReference type="EC" id="3.1.3.7" evidence="9"/>
<feature type="binding site" evidence="9">
    <location>
        <begin position="153"/>
        <end position="156"/>
    </location>
    <ligand>
        <name>substrate</name>
    </ligand>
</feature>
<feature type="binding site" evidence="9">
    <location>
        <position position="277"/>
    </location>
    <ligand>
        <name>substrate</name>
    </ligand>
</feature>
<evidence type="ECO:0000256" key="6">
    <source>
        <dbReference type="ARBA" id="ARBA00022801"/>
    </source>
</evidence>
<dbReference type="InterPro" id="IPR020550">
    <property type="entry name" value="Inositol_monophosphatase_CS"/>
</dbReference>
<dbReference type="InterPro" id="IPR050725">
    <property type="entry name" value="CysQ/Inositol_MonoPase"/>
</dbReference>
<evidence type="ECO:0000256" key="7">
    <source>
        <dbReference type="ARBA" id="ARBA00022842"/>
    </source>
</evidence>
<keyword evidence="4 9" id="KW-0997">Cell inner membrane</keyword>
<feature type="binding site" evidence="10">
    <location>
        <position position="154"/>
    </location>
    <ligand>
        <name>Mg(2+)</name>
        <dbReference type="ChEBI" id="CHEBI:18420"/>
        <label>1</label>
        <note>catalytic</note>
    </ligand>
</feature>
<evidence type="ECO:0000256" key="4">
    <source>
        <dbReference type="ARBA" id="ARBA00022519"/>
    </source>
</evidence>
<dbReference type="InterPro" id="IPR006240">
    <property type="entry name" value="CysQ"/>
</dbReference>
<evidence type="ECO:0000256" key="1">
    <source>
        <dbReference type="ARBA" id="ARBA00001625"/>
    </source>
</evidence>
<dbReference type="InterPro" id="IPR000760">
    <property type="entry name" value="Inositol_monophosphatase-like"/>
</dbReference>
<dbReference type="FunFam" id="3.40.190.80:FF:000005">
    <property type="entry name" value="3'(2'),5'-bisphosphate nucleotidase CysQ"/>
    <property type="match status" value="1"/>
</dbReference>
<dbReference type="GO" id="GO:0000103">
    <property type="term" value="P:sulfate assimilation"/>
    <property type="evidence" value="ECO:0007669"/>
    <property type="project" value="TreeGrafter"/>
</dbReference>
<keyword evidence="12" id="KW-1185">Reference proteome</keyword>
<dbReference type="FunFam" id="3.30.540.10:FF:000007">
    <property type="entry name" value="3'(2'),5'-bisphosphate nucleotidase CysQ"/>
    <property type="match status" value="1"/>
</dbReference>